<protein>
    <recommendedName>
        <fullName evidence="11">Yip1 domain-containing protein</fullName>
    </recommendedName>
</protein>
<dbReference type="OrthoDB" id="5469864at2"/>
<feature type="transmembrane region" description="Helical" evidence="6">
    <location>
        <begin position="259"/>
        <end position="278"/>
    </location>
</feature>
<feature type="region of interest" description="Disordered" evidence="5">
    <location>
        <begin position="36"/>
        <end position="130"/>
    </location>
</feature>
<evidence type="ECO:0000259" key="7">
    <source>
        <dbReference type="Pfam" id="PF04893"/>
    </source>
</evidence>
<dbReference type="AlphaFoldDB" id="A0A6N6N557"/>
<name>A0A6N6N557_9BACT</name>
<evidence type="ECO:0000313" key="9">
    <source>
        <dbReference type="EMBL" id="KAB1442378.1"/>
    </source>
</evidence>
<dbReference type="InterPro" id="IPR011723">
    <property type="entry name" value="Znf/thioredoxin_put"/>
</dbReference>
<feature type="transmembrane region" description="Helical" evidence="6">
    <location>
        <begin position="178"/>
        <end position="196"/>
    </location>
</feature>
<dbReference type="GO" id="GO:0016020">
    <property type="term" value="C:membrane"/>
    <property type="evidence" value="ECO:0007669"/>
    <property type="project" value="UniProtKB-SubCell"/>
</dbReference>
<evidence type="ECO:0000256" key="1">
    <source>
        <dbReference type="ARBA" id="ARBA00004141"/>
    </source>
</evidence>
<dbReference type="Pfam" id="PF13717">
    <property type="entry name" value="Zn_ribbon_4"/>
    <property type="match status" value="1"/>
</dbReference>
<dbReference type="EMBL" id="WAIE01000002">
    <property type="protein sequence ID" value="KAB1442378.1"/>
    <property type="molecule type" value="Genomic_DNA"/>
</dbReference>
<keyword evidence="3 6" id="KW-1133">Transmembrane helix</keyword>
<dbReference type="Pfam" id="PF04893">
    <property type="entry name" value="Yip1"/>
    <property type="match status" value="1"/>
</dbReference>
<evidence type="ECO:0000256" key="2">
    <source>
        <dbReference type="ARBA" id="ARBA00022692"/>
    </source>
</evidence>
<evidence type="ECO:0000256" key="5">
    <source>
        <dbReference type="SAM" id="MobiDB-lite"/>
    </source>
</evidence>
<accession>A0A6N6N557</accession>
<dbReference type="InterPro" id="IPR006977">
    <property type="entry name" value="Yip1_dom"/>
</dbReference>
<organism evidence="9 10">
    <name type="scientific">Pseudodesulfovibrio senegalensis</name>
    <dbReference type="NCBI Taxonomy" id="1721087"/>
    <lineage>
        <taxon>Bacteria</taxon>
        <taxon>Pseudomonadati</taxon>
        <taxon>Thermodesulfobacteriota</taxon>
        <taxon>Desulfovibrionia</taxon>
        <taxon>Desulfovibrionales</taxon>
        <taxon>Desulfovibrionaceae</taxon>
    </lineage>
</organism>
<evidence type="ECO:0000313" key="10">
    <source>
        <dbReference type="Proteomes" id="UP000438699"/>
    </source>
</evidence>
<feature type="transmembrane region" description="Helical" evidence="6">
    <location>
        <begin position="315"/>
        <end position="334"/>
    </location>
</feature>
<sequence length="340" mass="37713">MRITCPECQFSRTIDETKIPPRSVVATCPKCKTKFRFRADPEEDNFELHESGENETATTTPDTRTTQESSTAEQKPAMPELHDPAEKPGDELWRKIGDMPPPPDSQEPERQWAQSEEQPEAMNGAAGDHDMPMIEVPFERLDKYGFFPGLFTTIKRVLFSPRLFFSVMPLGRGFARPLLFALMILVLHDILQAAYLKTGILPPVGFGGEPISAAEASEFNPFSLIMFSPFMWITVLFFSAGVHHLLLTALKAAGGKFEATFRAAAYATAPIMLGYIPVANETVFKAQMMIIFAWNMVITVVGWKCLHKTSYMRAGLAAAIPMAVLILAMLSSMVTNSPTV</sequence>
<proteinExistence type="predicted"/>
<reference evidence="9 10" key="1">
    <citation type="journal article" date="2017" name="Int. J. Syst. Evol. Microbiol.">
        <title>Desulfovibrio senegalensis sp. nov., a mesophilic sulfate reducer isolated from marine sediment.</title>
        <authorList>
            <person name="Thioye A."/>
            <person name="Gam Z.B.A."/>
            <person name="Mbengue M."/>
            <person name="Cayol J.L."/>
            <person name="Joseph-Bartoli M."/>
            <person name="Toure-Kane C."/>
            <person name="Labat M."/>
        </authorList>
    </citation>
    <scope>NUCLEOTIDE SEQUENCE [LARGE SCALE GENOMIC DNA]</scope>
    <source>
        <strain evidence="9 10">DSM 101509</strain>
    </source>
</reference>
<feature type="transmembrane region" description="Helical" evidence="6">
    <location>
        <begin position="224"/>
        <end position="247"/>
    </location>
</feature>
<evidence type="ECO:0000256" key="6">
    <source>
        <dbReference type="SAM" id="Phobius"/>
    </source>
</evidence>
<keyword evidence="4 6" id="KW-0472">Membrane</keyword>
<evidence type="ECO:0008006" key="11">
    <source>
        <dbReference type="Google" id="ProtNLM"/>
    </source>
</evidence>
<dbReference type="NCBIfam" id="TIGR02098">
    <property type="entry name" value="MJ0042_CXXC"/>
    <property type="match status" value="1"/>
</dbReference>
<feature type="compositionally biased region" description="Low complexity" evidence="5">
    <location>
        <begin position="56"/>
        <end position="71"/>
    </location>
</feature>
<evidence type="ECO:0000256" key="4">
    <source>
        <dbReference type="ARBA" id="ARBA00023136"/>
    </source>
</evidence>
<comment type="subcellular location">
    <subcellularLocation>
        <location evidence="1">Membrane</location>
        <topology evidence="1">Multi-pass membrane protein</topology>
    </subcellularLocation>
</comment>
<comment type="caution">
    <text evidence="9">The sequence shown here is derived from an EMBL/GenBank/DDBJ whole genome shotgun (WGS) entry which is preliminary data.</text>
</comment>
<feature type="domain" description="Zinc finger/thioredoxin putative" evidence="8">
    <location>
        <begin position="1"/>
        <end position="36"/>
    </location>
</feature>
<keyword evidence="10" id="KW-1185">Reference proteome</keyword>
<keyword evidence="2 6" id="KW-0812">Transmembrane</keyword>
<evidence type="ECO:0000259" key="8">
    <source>
        <dbReference type="Pfam" id="PF13717"/>
    </source>
</evidence>
<feature type="transmembrane region" description="Helical" evidence="6">
    <location>
        <begin position="284"/>
        <end position="303"/>
    </location>
</feature>
<feature type="domain" description="Yip1" evidence="7">
    <location>
        <begin position="156"/>
        <end position="330"/>
    </location>
</feature>
<gene>
    <name evidence="9" type="ORF">F8A88_08015</name>
</gene>
<feature type="compositionally biased region" description="Basic and acidic residues" evidence="5">
    <location>
        <begin position="80"/>
        <end position="97"/>
    </location>
</feature>
<evidence type="ECO:0000256" key="3">
    <source>
        <dbReference type="ARBA" id="ARBA00022989"/>
    </source>
</evidence>
<dbReference type="RefSeq" id="WP_151150599.1">
    <property type="nucleotide sequence ID" value="NZ_WAIE01000002.1"/>
</dbReference>
<dbReference type="Proteomes" id="UP000438699">
    <property type="component" value="Unassembled WGS sequence"/>
</dbReference>